<dbReference type="GO" id="GO:0019005">
    <property type="term" value="C:SCF ubiquitin ligase complex"/>
    <property type="evidence" value="ECO:0007669"/>
    <property type="project" value="TreeGrafter"/>
</dbReference>
<keyword evidence="4" id="KW-1185">Reference proteome</keyword>
<evidence type="ECO:0000313" key="3">
    <source>
        <dbReference type="EMBL" id="EYC18076.1"/>
    </source>
</evidence>
<dbReference type="GO" id="GO:0005737">
    <property type="term" value="C:cytoplasm"/>
    <property type="evidence" value="ECO:0007669"/>
    <property type="project" value="TreeGrafter"/>
</dbReference>
<accession>A0A016UT25</accession>
<comment type="pathway">
    <text evidence="1">Protein modification; protein ubiquitination.</text>
</comment>
<dbReference type="OrthoDB" id="9991467at2759"/>
<sequence>MPFMGRDWRAPGETWVRTPHTNGWERSKLRPIQIISDAIPIPGAVPENEICHTNSSTSLLSLDSGSGSRSGSLSEDPISELEDGWIPHCFVKSKSKEFIGCTSISEAFHRLDLARGVCDVRRFAYIAKVVEILVQEKVQNLSGNARKSLVGILTAIVLRSSEEDVHISTARELVQQFGQALEGHVCGSPQLASRHQHTANSLLDVISDRQPKTVTSAEETSTTFLDLPRESITLSHVSSIPSDLGQHWATTLLSIPFCIVRGSKIRHRFCNNLILQNLHTLTLFCFQILSLVLRRLPDDRSLLETAKAHEALQSIIDREDRIWQSLCEFHFTPSQIDQRKTSDKTWRKTFFELKKYFGIREVYADLIHICCHCKALFWKTLGHPCLRPGSPSVRVTPQQFVDMLIYL</sequence>
<comment type="caution">
    <text evidence="3">The sequence shown here is derived from an EMBL/GenBank/DDBJ whole genome shotgun (WGS) entry which is preliminary data.</text>
</comment>
<dbReference type="EMBL" id="JARK01001364">
    <property type="protein sequence ID" value="EYC18076.1"/>
    <property type="molecule type" value="Genomic_DNA"/>
</dbReference>
<reference evidence="4" key="1">
    <citation type="journal article" date="2015" name="Nat. Genet.">
        <title>The genome and transcriptome of the zoonotic hookworm Ancylostoma ceylanicum identify infection-specific gene families.</title>
        <authorList>
            <person name="Schwarz E.M."/>
            <person name="Hu Y."/>
            <person name="Antoshechkin I."/>
            <person name="Miller M.M."/>
            <person name="Sternberg P.W."/>
            <person name="Aroian R.V."/>
        </authorList>
    </citation>
    <scope>NUCLEOTIDE SEQUENCE</scope>
    <source>
        <strain evidence="4">HY135</strain>
    </source>
</reference>
<dbReference type="GO" id="GO:0016567">
    <property type="term" value="P:protein ubiquitination"/>
    <property type="evidence" value="ECO:0007669"/>
    <property type="project" value="UniProtKB-UniPathway"/>
</dbReference>
<organism evidence="3 4">
    <name type="scientific">Ancylostoma ceylanicum</name>
    <dbReference type="NCBI Taxonomy" id="53326"/>
    <lineage>
        <taxon>Eukaryota</taxon>
        <taxon>Metazoa</taxon>
        <taxon>Ecdysozoa</taxon>
        <taxon>Nematoda</taxon>
        <taxon>Chromadorea</taxon>
        <taxon>Rhabditida</taxon>
        <taxon>Rhabditina</taxon>
        <taxon>Rhabditomorpha</taxon>
        <taxon>Strongyloidea</taxon>
        <taxon>Ancylostomatidae</taxon>
        <taxon>Ancylostomatinae</taxon>
        <taxon>Ancylostoma</taxon>
    </lineage>
</organism>
<dbReference type="PANTHER" id="PTHR13123:SF7">
    <property type="entry name" value="LD30288P"/>
    <property type="match status" value="1"/>
</dbReference>
<evidence type="ECO:0000256" key="1">
    <source>
        <dbReference type="ARBA" id="ARBA00004906"/>
    </source>
</evidence>
<name>A0A016UT25_9BILA</name>
<dbReference type="Proteomes" id="UP000024635">
    <property type="component" value="Unassembled WGS sequence"/>
</dbReference>
<dbReference type="PANTHER" id="PTHR13123">
    <property type="entry name" value="LD30288P"/>
    <property type="match status" value="1"/>
</dbReference>
<protein>
    <submittedName>
        <fullName evidence="3">Uncharacterized protein</fullName>
    </submittedName>
</protein>
<dbReference type="GO" id="GO:0005634">
    <property type="term" value="C:nucleus"/>
    <property type="evidence" value="ECO:0007669"/>
    <property type="project" value="TreeGrafter"/>
</dbReference>
<dbReference type="AlphaFoldDB" id="A0A016UT25"/>
<gene>
    <name evidence="3" type="primary">Acey_s0028.g1665</name>
    <name evidence="3" type="synonym">Acey-mfb-1</name>
    <name evidence="3" type="ORF">Y032_0028g1665</name>
</gene>
<proteinExistence type="predicted"/>
<dbReference type="UniPathway" id="UPA00143"/>
<dbReference type="InterPro" id="IPR040394">
    <property type="entry name" value="FBX25/32"/>
</dbReference>
<evidence type="ECO:0000256" key="2">
    <source>
        <dbReference type="ARBA" id="ARBA00022786"/>
    </source>
</evidence>
<dbReference type="STRING" id="53326.A0A016UT25"/>
<keyword evidence="2" id="KW-0833">Ubl conjugation pathway</keyword>
<evidence type="ECO:0000313" key="4">
    <source>
        <dbReference type="Proteomes" id="UP000024635"/>
    </source>
</evidence>